<evidence type="ECO:0000256" key="6">
    <source>
        <dbReference type="SAM" id="MobiDB-lite"/>
    </source>
</evidence>
<dbReference type="PROSITE" id="PS50103">
    <property type="entry name" value="ZF_C3H1"/>
    <property type="match status" value="2"/>
</dbReference>
<sequence>MTIVSVFFLFRGISGSNERSEGFVAVEMEGDITLPASQNSVAATNTSCCSFEDCDESTAESAGWISGDQFEIQKNQILRELQQMVNRYNDCFRCLQASLSDLDLLRHDNLQLTADHLHLTFLLEELESAAAAAAGRESVSPEAQGKQKVVGGEGAKEDPDPDPDPAPPGGSDGGGGKGGTRVGLPKSISIRSRGFLAVKQPPAGGDGEARRPHRLRLPASPALEGKEGDGEVEVEAYSQGMAKTELCNKWVEKGWCPYGERCQFAHGIQELRPVIRHPRYKTQLCRMLASGGDCPYGHRCHFRHALPSPRDA</sequence>
<feature type="compositionally biased region" description="Gly residues" evidence="6">
    <location>
        <begin position="170"/>
        <end position="181"/>
    </location>
</feature>
<evidence type="ECO:0000256" key="1">
    <source>
        <dbReference type="ARBA" id="ARBA00022723"/>
    </source>
</evidence>
<dbReference type="InterPro" id="IPR045877">
    <property type="entry name" value="ZFP36-like"/>
</dbReference>
<dbReference type="GO" id="GO:0003729">
    <property type="term" value="F:mRNA binding"/>
    <property type="evidence" value="ECO:0007669"/>
    <property type="project" value="InterPro"/>
</dbReference>
<dbReference type="RefSeq" id="XP_026662103.1">
    <property type="nucleotide sequence ID" value="XM_026806302.2"/>
</dbReference>
<dbReference type="GO" id="GO:0008270">
    <property type="term" value="F:zinc ion binding"/>
    <property type="evidence" value="ECO:0007669"/>
    <property type="project" value="UniProtKB-KW"/>
</dbReference>
<dbReference type="KEGG" id="pda:103711244"/>
<dbReference type="Proteomes" id="UP000228380">
    <property type="component" value="Unplaced"/>
</dbReference>
<dbReference type="InterPro" id="IPR036855">
    <property type="entry name" value="Znf_CCCH_sf"/>
</dbReference>
<feature type="domain" description="C3H1-type" evidence="7">
    <location>
        <begin position="241"/>
        <end position="269"/>
    </location>
</feature>
<evidence type="ECO:0000313" key="8">
    <source>
        <dbReference type="Proteomes" id="UP000228380"/>
    </source>
</evidence>
<proteinExistence type="predicted"/>
<dbReference type="PANTHER" id="PTHR12547">
    <property type="entry name" value="CCCH ZINC FINGER/TIS11-RELATED"/>
    <property type="match status" value="1"/>
</dbReference>
<dbReference type="Gene3D" id="4.10.1000.10">
    <property type="entry name" value="Zinc finger, CCCH-type"/>
    <property type="match status" value="2"/>
</dbReference>
<evidence type="ECO:0000259" key="7">
    <source>
        <dbReference type="PROSITE" id="PS50103"/>
    </source>
</evidence>
<evidence type="ECO:0000313" key="11">
    <source>
        <dbReference type="RefSeq" id="XP_038973834.1"/>
    </source>
</evidence>
<dbReference type="GeneID" id="103711244"/>
<dbReference type="SMART" id="SM00356">
    <property type="entry name" value="ZnF_C3H1"/>
    <property type="match status" value="2"/>
</dbReference>
<name>A0A8B8J6X4_PHODC</name>
<keyword evidence="8" id="KW-1185">Reference proteome</keyword>
<feature type="region of interest" description="Disordered" evidence="6">
    <location>
        <begin position="134"/>
        <end position="229"/>
    </location>
</feature>
<dbReference type="FunFam" id="4.10.1000.10:FF:000001">
    <property type="entry name" value="zinc finger CCCH domain-containing protein 15-like"/>
    <property type="match status" value="1"/>
</dbReference>
<evidence type="ECO:0000313" key="10">
    <source>
        <dbReference type="RefSeq" id="XP_038973833.1"/>
    </source>
</evidence>
<evidence type="ECO:0000256" key="2">
    <source>
        <dbReference type="ARBA" id="ARBA00022737"/>
    </source>
</evidence>
<dbReference type="FunFam" id="4.10.1000.10:FF:000002">
    <property type="entry name" value="Zinc finger protein 36, C3H1 type-like 1"/>
    <property type="match status" value="1"/>
</dbReference>
<evidence type="ECO:0000256" key="4">
    <source>
        <dbReference type="ARBA" id="ARBA00022833"/>
    </source>
</evidence>
<dbReference type="Pfam" id="PF14608">
    <property type="entry name" value="zf-CCCH_2"/>
    <property type="match status" value="1"/>
</dbReference>
<keyword evidence="3 5" id="KW-0863">Zinc-finger</keyword>
<feature type="zinc finger region" description="C3H1-type" evidence="5">
    <location>
        <begin position="279"/>
        <end position="307"/>
    </location>
</feature>
<dbReference type="PANTHER" id="PTHR12547:SF162">
    <property type="entry name" value="ZINC FINGER CCCH DOMAIN-CONTAINING PROTEIN 15"/>
    <property type="match status" value="1"/>
</dbReference>
<keyword evidence="2" id="KW-0677">Repeat</keyword>
<evidence type="ECO:0000256" key="3">
    <source>
        <dbReference type="ARBA" id="ARBA00022771"/>
    </source>
</evidence>
<dbReference type="RefSeq" id="XP_038973833.1">
    <property type="nucleotide sequence ID" value="XM_039117905.1"/>
</dbReference>
<protein>
    <submittedName>
        <fullName evidence="9 10">Zinc finger CCCH domain-containing protein 21</fullName>
    </submittedName>
</protein>
<reference evidence="9 10" key="1">
    <citation type="submission" date="2025-04" db="UniProtKB">
        <authorList>
            <consortium name="RefSeq"/>
        </authorList>
    </citation>
    <scope>IDENTIFICATION</scope>
    <source>
        <tissue evidence="9 10">Young leaves</tissue>
    </source>
</reference>
<dbReference type="Pfam" id="PF00642">
    <property type="entry name" value="zf-CCCH"/>
    <property type="match status" value="1"/>
</dbReference>
<evidence type="ECO:0000256" key="5">
    <source>
        <dbReference type="PROSITE-ProRule" id="PRU00723"/>
    </source>
</evidence>
<accession>A0A8B8J6X4</accession>
<dbReference type="SUPFAM" id="SSF90229">
    <property type="entry name" value="CCCH zinc finger"/>
    <property type="match status" value="2"/>
</dbReference>
<dbReference type="AlphaFoldDB" id="A0A8B8J6X4"/>
<organism evidence="8 9">
    <name type="scientific">Phoenix dactylifera</name>
    <name type="common">Date palm</name>
    <dbReference type="NCBI Taxonomy" id="42345"/>
    <lineage>
        <taxon>Eukaryota</taxon>
        <taxon>Viridiplantae</taxon>
        <taxon>Streptophyta</taxon>
        <taxon>Embryophyta</taxon>
        <taxon>Tracheophyta</taxon>
        <taxon>Spermatophyta</taxon>
        <taxon>Magnoliopsida</taxon>
        <taxon>Liliopsida</taxon>
        <taxon>Arecaceae</taxon>
        <taxon>Coryphoideae</taxon>
        <taxon>Phoeniceae</taxon>
        <taxon>Phoenix</taxon>
    </lineage>
</organism>
<dbReference type="RefSeq" id="XP_038973834.1">
    <property type="nucleotide sequence ID" value="XM_039117906.1"/>
</dbReference>
<feature type="zinc finger region" description="C3H1-type" evidence="5">
    <location>
        <begin position="241"/>
        <end position="269"/>
    </location>
</feature>
<gene>
    <name evidence="9 10 11" type="primary">LOC103711244</name>
</gene>
<dbReference type="OrthoDB" id="410307at2759"/>
<evidence type="ECO:0000313" key="9">
    <source>
        <dbReference type="RefSeq" id="XP_026662103.1"/>
    </source>
</evidence>
<feature type="domain" description="C3H1-type" evidence="7">
    <location>
        <begin position="279"/>
        <end position="307"/>
    </location>
</feature>
<keyword evidence="4 5" id="KW-0862">Zinc</keyword>
<keyword evidence="1 5" id="KW-0479">Metal-binding</keyword>
<dbReference type="InterPro" id="IPR000571">
    <property type="entry name" value="Znf_CCCH"/>
</dbReference>